<proteinExistence type="predicted"/>
<feature type="region of interest" description="Disordered" evidence="1">
    <location>
        <begin position="189"/>
        <end position="236"/>
    </location>
</feature>
<gene>
    <name evidence="2" type="ORF">RUM44_000737</name>
</gene>
<comment type="caution">
    <text evidence="2">The sequence shown here is derived from an EMBL/GenBank/DDBJ whole genome shotgun (WGS) entry which is preliminary data.</text>
</comment>
<dbReference type="Proteomes" id="UP001359485">
    <property type="component" value="Unassembled WGS sequence"/>
</dbReference>
<dbReference type="EMBL" id="JAWJWF010000003">
    <property type="protein sequence ID" value="KAK6635485.1"/>
    <property type="molecule type" value="Genomic_DNA"/>
</dbReference>
<organism evidence="2 3">
    <name type="scientific">Polyplax serrata</name>
    <name type="common">Common mouse louse</name>
    <dbReference type="NCBI Taxonomy" id="468196"/>
    <lineage>
        <taxon>Eukaryota</taxon>
        <taxon>Metazoa</taxon>
        <taxon>Ecdysozoa</taxon>
        <taxon>Arthropoda</taxon>
        <taxon>Hexapoda</taxon>
        <taxon>Insecta</taxon>
        <taxon>Pterygota</taxon>
        <taxon>Neoptera</taxon>
        <taxon>Paraneoptera</taxon>
        <taxon>Psocodea</taxon>
        <taxon>Troctomorpha</taxon>
        <taxon>Phthiraptera</taxon>
        <taxon>Anoplura</taxon>
        <taxon>Polyplacidae</taxon>
        <taxon>Polyplax</taxon>
    </lineage>
</organism>
<feature type="compositionally biased region" description="Low complexity" evidence="1">
    <location>
        <begin position="202"/>
        <end position="216"/>
    </location>
</feature>
<evidence type="ECO:0000313" key="3">
    <source>
        <dbReference type="Proteomes" id="UP001359485"/>
    </source>
</evidence>
<reference evidence="2 3" key="1">
    <citation type="submission" date="2023-09" db="EMBL/GenBank/DDBJ databases">
        <title>Genomes of two closely related lineages of the louse Polyplax serrata with different host specificities.</title>
        <authorList>
            <person name="Martinu J."/>
            <person name="Tarabai H."/>
            <person name="Stefka J."/>
            <person name="Hypsa V."/>
        </authorList>
    </citation>
    <scope>NUCLEOTIDE SEQUENCE [LARGE SCALE GENOMIC DNA]</scope>
    <source>
        <strain evidence="2">98ZLc_SE</strain>
    </source>
</reference>
<evidence type="ECO:0000313" key="2">
    <source>
        <dbReference type="EMBL" id="KAK6635485.1"/>
    </source>
</evidence>
<evidence type="ECO:0000256" key="1">
    <source>
        <dbReference type="SAM" id="MobiDB-lite"/>
    </source>
</evidence>
<accession>A0ABR1B646</accession>
<feature type="compositionally biased region" description="Polar residues" evidence="1">
    <location>
        <begin position="189"/>
        <end position="200"/>
    </location>
</feature>
<keyword evidence="3" id="KW-1185">Reference proteome</keyword>
<feature type="compositionally biased region" description="Low complexity" evidence="1">
    <location>
        <begin position="113"/>
        <end position="127"/>
    </location>
</feature>
<sequence>MATPNNRKPFALSPQSPFPLKGEKGRNAGVQRIPLDSREGEERQEAEDKRGRKEGRRNMKIKKKKKKSNFVNVTLAIHGVELFPVRGLASPGGTVGSPGRTLSPDVATDDSRSSLSSSASPRTVSPSHNMLDFSTNPNPTLPSPSMLSFLNLNMESAARNSSSGLVLGSPPLAALHTMTEMKTQALLHPQSSNYGSSGNHLGSPGSGKASPTSSAGSSGGGGSHNPHGIDNILSRPAPVTASSLPRAFNMAAAAAGMAAASYFHHHSAAAAAANKHHHLTAELTSRGSIYWPGLPALVSNPIAWRERISNSKSTAISLVLV</sequence>
<protein>
    <submittedName>
        <fullName evidence="2">Uncharacterized protein</fullName>
    </submittedName>
</protein>
<feature type="region of interest" description="Disordered" evidence="1">
    <location>
        <begin position="90"/>
        <end position="139"/>
    </location>
</feature>
<name>A0ABR1B646_POLSC</name>
<feature type="compositionally biased region" description="Basic residues" evidence="1">
    <location>
        <begin position="52"/>
        <end position="65"/>
    </location>
</feature>
<feature type="compositionally biased region" description="Basic and acidic residues" evidence="1">
    <location>
        <begin position="35"/>
        <end position="51"/>
    </location>
</feature>
<feature type="region of interest" description="Disordered" evidence="1">
    <location>
        <begin position="1"/>
        <end position="65"/>
    </location>
</feature>